<name>A0A6A6Q1L3_9PEZI</name>
<dbReference type="PANTHER" id="PTHR23114">
    <property type="entry name" value="M7GPPPN-MRNA HYDROLASE"/>
    <property type="match status" value="1"/>
</dbReference>
<dbReference type="Gene3D" id="1.10.10.1050">
    <property type="entry name" value="Dcp2, box A domain"/>
    <property type="match status" value="1"/>
</dbReference>
<evidence type="ECO:0000256" key="5">
    <source>
        <dbReference type="ARBA" id="ARBA00022723"/>
    </source>
</evidence>
<dbReference type="InterPro" id="IPR036189">
    <property type="entry name" value="DCP2_BoxA_sf"/>
</dbReference>
<dbReference type="SUPFAM" id="SSF55811">
    <property type="entry name" value="Nudix"/>
    <property type="match status" value="1"/>
</dbReference>
<evidence type="ECO:0000313" key="11">
    <source>
        <dbReference type="Proteomes" id="UP000799767"/>
    </source>
</evidence>
<dbReference type="CDD" id="cd03672">
    <property type="entry name" value="NUDIX_Dcp2p_Nudt20"/>
    <property type="match status" value="1"/>
</dbReference>
<accession>A0A6A6Q1L3</accession>
<keyword evidence="6" id="KW-0378">Hydrolase</keyword>
<dbReference type="PROSITE" id="PS51462">
    <property type="entry name" value="NUDIX"/>
    <property type="match status" value="1"/>
</dbReference>
<dbReference type="PROSITE" id="PS00893">
    <property type="entry name" value="NUDIX_BOX"/>
    <property type="match status" value="1"/>
</dbReference>
<evidence type="ECO:0000313" key="10">
    <source>
        <dbReference type="EMBL" id="KAF2486155.1"/>
    </source>
</evidence>
<dbReference type="GO" id="GO:0003723">
    <property type="term" value="F:RNA binding"/>
    <property type="evidence" value="ECO:0007669"/>
    <property type="project" value="UniProtKB-KW"/>
</dbReference>
<evidence type="ECO:0000256" key="3">
    <source>
        <dbReference type="ARBA" id="ARBA00005279"/>
    </source>
</evidence>
<dbReference type="GO" id="GO:0000932">
    <property type="term" value="C:P-body"/>
    <property type="evidence" value="ECO:0007669"/>
    <property type="project" value="TreeGrafter"/>
</dbReference>
<evidence type="ECO:0000256" key="4">
    <source>
        <dbReference type="ARBA" id="ARBA00022490"/>
    </source>
</evidence>
<sequence length="261" mass="30316">MAEPQIPQTLVDWLDDLCVRFLLNLPASELSSVPRLCFQVEEAQWFYEDFVRPAVQASGAQPLPHLPLRQFCLLLFHHCPLFSGFTDAQHLAAYEEFLAYKVRVPVRGAILMDQNMEKMVLVRGWKSGSSWSFPRGKINKDERDLDCAIREVYEETGYNLSTSGLLPENEDDLKYIDIVMREQHMRLFVVRGVPEDTYFETQTRKEIGKIQWFGIKDLPGFKKQSKQQQQQNEGETAHANKFYMVAPFLGPLKKWIGQQRK</sequence>
<dbReference type="SMART" id="SM01125">
    <property type="entry name" value="DCP2"/>
    <property type="match status" value="1"/>
</dbReference>
<dbReference type="FunFam" id="3.90.79.10:FF:000003">
    <property type="entry name" value="M7GpppN-mRNA hydrolase isoform 2"/>
    <property type="match status" value="1"/>
</dbReference>
<feature type="non-terminal residue" evidence="10">
    <location>
        <position position="261"/>
    </location>
</feature>
<evidence type="ECO:0000259" key="9">
    <source>
        <dbReference type="PROSITE" id="PS51462"/>
    </source>
</evidence>
<dbReference type="GO" id="GO:0030145">
    <property type="term" value="F:manganese ion binding"/>
    <property type="evidence" value="ECO:0007669"/>
    <property type="project" value="InterPro"/>
</dbReference>
<evidence type="ECO:0000256" key="1">
    <source>
        <dbReference type="ARBA" id="ARBA00001936"/>
    </source>
</evidence>
<dbReference type="Proteomes" id="UP000799767">
    <property type="component" value="Unassembled WGS sequence"/>
</dbReference>
<dbReference type="PANTHER" id="PTHR23114:SF17">
    <property type="entry name" value="M7GPPPN-MRNA HYDROLASE"/>
    <property type="match status" value="1"/>
</dbReference>
<evidence type="ECO:0000256" key="7">
    <source>
        <dbReference type="ARBA" id="ARBA00022884"/>
    </source>
</evidence>
<feature type="domain" description="Nudix hydrolase" evidence="9">
    <location>
        <begin position="102"/>
        <end position="235"/>
    </location>
</feature>
<gene>
    <name evidence="10" type="ORF">BDY17DRAFT_246232</name>
</gene>
<comment type="similarity">
    <text evidence="3">Belongs to the Nudix hydrolase family. DCP2 subfamily.</text>
</comment>
<reference evidence="10" key="1">
    <citation type="journal article" date="2020" name="Stud. Mycol.">
        <title>101 Dothideomycetes genomes: a test case for predicting lifestyles and emergence of pathogens.</title>
        <authorList>
            <person name="Haridas S."/>
            <person name="Albert R."/>
            <person name="Binder M."/>
            <person name="Bloem J."/>
            <person name="Labutti K."/>
            <person name="Salamov A."/>
            <person name="Andreopoulos B."/>
            <person name="Baker S."/>
            <person name="Barry K."/>
            <person name="Bills G."/>
            <person name="Bluhm B."/>
            <person name="Cannon C."/>
            <person name="Castanera R."/>
            <person name="Culley D."/>
            <person name="Daum C."/>
            <person name="Ezra D."/>
            <person name="Gonzalez J."/>
            <person name="Henrissat B."/>
            <person name="Kuo A."/>
            <person name="Liang C."/>
            <person name="Lipzen A."/>
            <person name="Lutzoni F."/>
            <person name="Magnuson J."/>
            <person name="Mondo S."/>
            <person name="Nolan M."/>
            <person name="Ohm R."/>
            <person name="Pangilinan J."/>
            <person name="Park H.-J."/>
            <person name="Ramirez L."/>
            <person name="Alfaro M."/>
            <person name="Sun H."/>
            <person name="Tritt A."/>
            <person name="Yoshinaga Y."/>
            <person name="Zwiers L.-H."/>
            <person name="Turgeon B."/>
            <person name="Goodwin S."/>
            <person name="Spatafora J."/>
            <person name="Crous P."/>
            <person name="Grigoriev I."/>
        </authorList>
    </citation>
    <scope>NUCLEOTIDE SEQUENCE</scope>
    <source>
        <strain evidence="10">CBS 113389</strain>
    </source>
</reference>
<dbReference type="EMBL" id="MU001632">
    <property type="protein sequence ID" value="KAF2486155.1"/>
    <property type="molecule type" value="Genomic_DNA"/>
</dbReference>
<evidence type="ECO:0000256" key="6">
    <source>
        <dbReference type="ARBA" id="ARBA00022801"/>
    </source>
</evidence>
<dbReference type="GO" id="GO:0000184">
    <property type="term" value="P:nuclear-transcribed mRNA catabolic process, nonsense-mediated decay"/>
    <property type="evidence" value="ECO:0007669"/>
    <property type="project" value="InterPro"/>
</dbReference>
<evidence type="ECO:0000256" key="8">
    <source>
        <dbReference type="ARBA" id="ARBA00023211"/>
    </source>
</evidence>
<dbReference type="OrthoDB" id="18996at2759"/>
<dbReference type="Pfam" id="PF00293">
    <property type="entry name" value="NUDIX"/>
    <property type="match status" value="1"/>
</dbReference>
<dbReference type="InterPro" id="IPR020084">
    <property type="entry name" value="NUDIX_hydrolase_CS"/>
</dbReference>
<keyword evidence="5" id="KW-0479">Metal-binding</keyword>
<dbReference type="GO" id="GO:0000290">
    <property type="term" value="P:deadenylation-dependent decapping of nuclear-transcribed mRNA"/>
    <property type="evidence" value="ECO:0007669"/>
    <property type="project" value="InterPro"/>
</dbReference>
<dbReference type="GeneID" id="54471714"/>
<dbReference type="InterPro" id="IPR007722">
    <property type="entry name" value="DCP2_BoxA"/>
</dbReference>
<dbReference type="RefSeq" id="XP_033592724.1">
    <property type="nucleotide sequence ID" value="XM_033730712.1"/>
</dbReference>
<dbReference type="Gene3D" id="3.90.79.10">
    <property type="entry name" value="Nucleoside Triphosphate Pyrophosphohydrolase"/>
    <property type="match status" value="1"/>
</dbReference>
<dbReference type="InterPro" id="IPR015797">
    <property type="entry name" value="NUDIX_hydrolase-like_dom_sf"/>
</dbReference>
<dbReference type="Pfam" id="PF05026">
    <property type="entry name" value="DCP2"/>
    <property type="match status" value="1"/>
</dbReference>
<proteinExistence type="inferred from homology"/>
<comment type="cofactor">
    <cofactor evidence="1">
        <name>Mn(2+)</name>
        <dbReference type="ChEBI" id="CHEBI:29035"/>
    </cofactor>
</comment>
<organism evidence="10 11">
    <name type="scientific">Neohortaea acidophila</name>
    <dbReference type="NCBI Taxonomy" id="245834"/>
    <lineage>
        <taxon>Eukaryota</taxon>
        <taxon>Fungi</taxon>
        <taxon>Dikarya</taxon>
        <taxon>Ascomycota</taxon>
        <taxon>Pezizomycotina</taxon>
        <taxon>Dothideomycetes</taxon>
        <taxon>Dothideomycetidae</taxon>
        <taxon>Mycosphaerellales</taxon>
        <taxon>Teratosphaeriaceae</taxon>
        <taxon>Neohortaea</taxon>
    </lineage>
</organism>
<protein>
    <submittedName>
        <fullName evidence="10">Dcp2, box A domain-containing protein</fullName>
    </submittedName>
</protein>
<keyword evidence="8" id="KW-0464">Manganese</keyword>
<dbReference type="InterPro" id="IPR044099">
    <property type="entry name" value="Dcp2_NUDIX"/>
</dbReference>
<keyword evidence="7" id="KW-0694">RNA-binding</keyword>
<keyword evidence="11" id="KW-1185">Reference proteome</keyword>
<keyword evidence="4" id="KW-0963">Cytoplasm</keyword>
<dbReference type="GO" id="GO:0140933">
    <property type="term" value="F:5'-(N(7)-methylguanosine 5'-triphospho)-[mRNA] hydrolase activity"/>
    <property type="evidence" value="ECO:0007669"/>
    <property type="project" value="InterPro"/>
</dbReference>
<dbReference type="SUPFAM" id="SSF140586">
    <property type="entry name" value="Dcp2 domain-like"/>
    <property type="match status" value="1"/>
</dbReference>
<evidence type="ECO:0000256" key="2">
    <source>
        <dbReference type="ARBA" id="ARBA00004496"/>
    </source>
</evidence>
<comment type="subcellular location">
    <subcellularLocation>
        <location evidence="2">Cytoplasm</location>
    </subcellularLocation>
</comment>
<dbReference type="InterPro" id="IPR000086">
    <property type="entry name" value="NUDIX_hydrolase_dom"/>
</dbReference>
<dbReference type="AlphaFoldDB" id="A0A6A6Q1L3"/>